<proteinExistence type="inferred from homology"/>
<evidence type="ECO:0000256" key="5">
    <source>
        <dbReference type="ARBA" id="ARBA00022835"/>
    </source>
</evidence>
<dbReference type="SMART" id="SM00341">
    <property type="entry name" value="HRDC"/>
    <property type="match status" value="1"/>
</dbReference>
<feature type="compositionally biased region" description="Basic residues" evidence="9">
    <location>
        <begin position="794"/>
        <end position="808"/>
    </location>
</feature>
<evidence type="ECO:0000313" key="11">
    <source>
        <dbReference type="EMBL" id="CRZ05713.1"/>
    </source>
</evidence>
<comment type="subcellular location">
    <subcellularLocation>
        <location evidence="1">Nucleus</location>
    </subcellularLocation>
</comment>
<dbReference type="GO" id="GO:0000176">
    <property type="term" value="C:nuclear exosome (RNase complex)"/>
    <property type="evidence" value="ECO:0007669"/>
    <property type="project" value="InterPro"/>
</dbReference>
<dbReference type="CDD" id="cd06147">
    <property type="entry name" value="Rrp6p_like_exo"/>
    <property type="match status" value="1"/>
</dbReference>
<dbReference type="Pfam" id="PF00570">
    <property type="entry name" value="HRDC"/>
    <property type="match status" value="1"/>
</dbReference>
<dbReference type="SUPFAM" id="SSF47819">
    <property type="entry name" value="HRDC-like"/>
    <property type="match status" value="1"/>
</dbReference>
<evidence type="ECO:0000256" key="1">
    <source>
        <dbReference type="ARBA" id="ARBA00004123"/>
    </source>
</evidence>
<dbReference type="Gene3D" id="3.30.420.10">
    <property type="entry name" value="Ribonuclease H-like superfamily/Ribonuclease H"/>
    <property type="match status" value="1"/>
</dbReference>
<dbReference type="InterPro" id="IPR049559">
    <property type="entry name" value="Rrp6p-like_exo"/>
</dbReference>
<dbReference type="GO" id="GO:0071035">
    <property type="term" value="P:nuclear polyadenylation-dependent rRNA catabolic process"/>
    <property type="evidence" value="ECO:0007669"/>
    <property type="project" value="TreeGrafter"/>
</dbReference>
<dbReference type="SUPFAM" id="SSF53098">
    <property type="entry name" value="Ribonuclease H-like"/>
    <property type="match status" value="1"/>
</dbReference>
<keyword evidence="3" id="KW-0540">Nuclease</keyword>
<feature type="non-terminal residue" evidence="11">
    <location>
        <position position="1"/>
    </location>
</feature>
<feature type="compositionally biased region" description="Basic and acidic residues" evidence="9">
    <location>
        <begin position="771"/>
        <end position="793"/>
    </location>
</feature>
<dbReference type="GO" id="GO:0071044">
    <property type="term" value="P:histone mRNA catabolic process"/>
    <property type="evidence" value="ECO:0007669"/>
    <property type="project" value="TreeGrafter"/>
</dbReference>
<dbReference type="FunFam" id="1.10.150.80:FF:000001">
    <property type="entry name" value="Putative exosome component 10"/>
    <property type="match status" value="1"/>
</dbReference>
<feature type="domain" description="HRDC" evidence="10">
    <location>
        <begin position="477"/>
        <end position="557"/>
    </location>
</feature>
<evidence type="ECO:0000256" key="9">
    <source>
        <dbReference type="SAM" id="MobiDB-lite"/>
    </source>
</evidence>
<dbReference type="GO" id="GO:0071038">
    <property type="term" value="P:TRAMP-dependent tRNA surveillance pathway"/>
    <property type="evidence" value="ECO:0007669"/>
    <property type="project" value="TreeGrafter"/>
</dbReference>
<dbReference type="GO" id="GO:0005730">
    <property type="term" value="C:nucleolus"/>
    <property type="evidence" value="ECO:0007669"/>
    <property type="project" value="TreeGrafter"/>
</dbReference>
<dbReference type="GO" id="GO:0071039">
    <property type="term" value="P:nuclear polyadenylation-dependent CUT catabolic process"/>
    <property type="evidence" value="ECO:0007669"/>
    <property type="project" value="TreeGrafter"/>
</dbReference>
<evidence type="ECO:0000256" key="3">
    <source>
        <dbReference type="ARBA" id="ARBA00022722"/>
    </source>
</evidence>
<dbReference type="GO" id="GO:0000175">
    <property type="term" value="F:3'-5'-RNA exonuclease activity"/>
    <property type="evidence" value="ECO:0007669"/>
    <property type="project" value="InterPro"/>
</dbReference>
<dbReference type="GO" id="GO:0071051">
    <property type="term" value="P:poly(A)-dependent snoRNA 3'-end processing"/>
    <property type="evidence" value="ECO:0007669"/>
    <property type="project" value="TreeGrafter"/>
</dbReference>
<evidence type="ECO:0000256" key="8">
    <source>
        <dbReference type="ARBA" id="ARBA00043957"/>
    </source>
</evidence>
<organism evidence="11">
    <name type="scientific">Spongospora subterranea</name>
    <dbReference type="NCBI Taxonomy" id="70186"/>
    <lineage>
        <taxon>Eukaryota</taxon>
        <taxon>Sar</taxon>
        <taxon>Rhizaria</taxon>
        <taxon>Endomyxa</taxon>
        <taxon>Phytomyxea</taxon>
        <taxon>Plasmodiophorida</taxon>
        <taxon>Plasmodiophoridae</taxon>
        <taxon>Spongospora</taxon>
    </lineage>
</organism>
<dbReference type="SMART" id="SM00474">
    <property type="entry name" value="35EXOc"/>
    <property type="match status" value="1"/>
</dbReference>
<keyword evidence="5" id="KW-0271">Exosome</keyword>
<feature type="region of interest" description="Disordered" evidence="9">
    <location>
        <begin position="754"/>
        <end position="808"/>
    </location>
</feature>
<name>A0A0H5QUM3_9EUKA</name>
<keyword evidence="7" id="KW-0539">Nucleus</keyword>
<dbReference type="Gene3D" id="1.10.150.80">
    <property type="entry name" value="HRDC domain"/>
    <property type="match status" value="1"/>
</dbReference>
<dbReference type="AlphaFoldDB" id="A0A0H5QUM3"/>
<reference evidence="11" key="1">
    <citation type="submission" date="2015-04" db="EMBL/GenBank/DDBJ databases">
        <title>The genome sequence of the plant pathogenic Rhizarian Plasmodiophora brassicae reveals insights in its biotrophic life cycle and the origin of chitin synthesis.</title>
        <authorList>
            <person name="Schwelm A."/>
            <person name="Fogelqvist J."/>
            <person name="Knaust A."/>
            <person name="Julke S."/>
            <person name="Lilja T."/>
            <person name="Dhandapani V."/>
            <person name="Bonilla-Rosso G."/>
            <person name="Karlsson M."/>
            <person name="Shevchenko A."/>
            <person name="Choi S.R."/>
            <person name="Kim H.G."/>
            <person name="Park J.Y."/>
            <person name="Lim Y.P."/>
            <person name="Ludwig-Muller J."/>
            <person name="Dixelius C."/>
        </authorList>
    </citation>
    <scope>NUCLEOTIDE SEQUENCE</scope>
    <source>
        <tissue evidence="11">Potato root galls</tissue>
    </source>
</reference>
<keyword evidence="6" id="KW-0269">Exonuclease</keyword>
<sequence length="808" mass="90528">IIRLDRIKDFGSMSDSEGEANPEMDSSLSPTRTVKESAEQEWLQFIDNLLGRCTDVVAKSNRLPSGPDYTYYDAFPDFRKRMAPLRSRILSSIKNLARIVDSSNEFCESDTDLQQVRCLVEAIDMALERVDTALDSTKPSAQHAVQVSAASRPLTARQSRKSLELRPQNNFKTAVDNSKTVWKPTLPKILPNHHSTTGVDDGRGLVAPSPILASDMMYHIEGLGVDLTPTFPHPYRTELDQLAYQDSHLGPCAEQLFLPMDTTLCTWIDTESQLLDMINRLNNVSEFAIDLEHHSFRSYLGFTCLMQISTRSEDFLIDTLALRHCLSHLLDPFTNSSIVKVVHGSDSDILWLQKDFSLFIVNMFDTGQAARVLQLPSLSLKYLLDFYCDVKADKVYQKADWRLRPIPTAMLNYARSDTHYLLYIYDRLRNQLFQQSTDAILSVFQRSRDLCLKTFQKPICLPNSHMKMLEQFNVGFNERQIQVLGAVFQFRDELARELDESCGYILPASSMINIAREVPANEKELLSVCHGVSSPIRQRLPQLLKIIKDSENLSPMQMLTIPNAVKSFEQVPVAFTTLPPPVAPMLLESSITESEKTVVTINRTTSVFLAQKSASGMFANDASSDEDDDDEVERLAALRVLQQINPISKFVSEIAKPTEPDDSGSVQEEIADSGDIAVDDVSEQVPKTDADQPSVQIDALPKTLNEIRFGSKRKRGIKDAPDVQGVKSAVVPFDYAQAMQNIEAEELECRIVKKPLYDPYGGRNKVQADGTKGKERGSKRGKGDHSRGEEGRGRGGKRGRRSGGRGHQ</sequence>
<protein>
    <recommendedName>
        <fullName evidence="10">HRDC domain-containing protein</fullName>
    </recommendedName>
</protein>
<dbReference type="InterPro" id="IPR012337">
    <property type="entry name" value="RNaseH-like_sf"/>
</dbReference>
<dbReference type="PANTHER" id="PTHR12124">
    <property type="entry name" value="POLYMYOSITIS/SCLERODERMA AUTOANTIGEN-RELATED"/>
    <property type="match status" value="1"/>
</dbReference>
<dbReference type="GO" id="GO:0003727">
    <property type="term" value="F:single-stranded RNA binding"/>
    <property type="evidence" value="ECO:0007669"/>
    <property type="project" value="TreeGrafter"/>
</dbReference>
<dbReference type="InterPro" id="IPR012588">
    <property type="entry name" value="Exosome-assoc_fac_Rrp6_N"/>
</dbReference>
<dbReference type="InterPro" id="IPR045092">
    <property type="entry name" value="Rrp6-like"/>
</dbReference>
<feature type="region of interest" description="Disordered" evidence="9">
    <location>
        <begin position="12"/>
        <end position="33"/>
    </location>
</feature>
<dbReference type="GO" id="GO:0000467">
    <property type="term" value="P:exonucleolytic trimming to generate mature 3'-end of 5.8S rRNA from tricistronic rRNA transcript (SSU-rRNA, 5.8S rRNA, LSU-rRNA)"/>
    <property type="evidence" value="ECO:0007669"/>
    <property type="project" value="InterPro"/>
</dbReference>
<dbReference type="Pfam" id="PF01612">
    <property type="entry name" value="DNA_pol_A_exo1"/>
    <property type="match status" value="1"/>
</dbReference>
<dbReference type="InterPro" id="IPR002562">
    <property type="entry name" value="3'-5'_exonuclease_dom"/>
</dbReference>
<keyword evidence="4" id="KW-0378">Hydrolase</keyword>
<keyword evidence="2" id="KW-0698">rRNA processing</keyword>
<dbReference type="InterPro" id="IPR002121">
    <property type="entry name" value="HRDC_dom"/>
</dbReference>
<dbReference type="InterPro" id="IPR036397">
    <property type="entry name" value="RNaseH_sf"/>
</dbReference>
<evidence type="ECO:0000256" key="4">
    <source>
        <dbReference type="ARBA" id="ARBA00022801"/>
    </source>
</evidence>
<evidence type="ECO:0000256" key="2">
    <source>
        <dbReference type="ARBA" id="ARBA00022552"/>
    </source>
</evidence>
<dbReference type="GO" id="GO:0071040">
    <property type="term" value="P:nuclear polyadenylation-dependent antisense transcript catabolic process"/>
    <property type="evidence" value="ECO:0007669"/>
    <property type="project" value="TreeGrafter"/>
</dbReference>
<dbReference type="InterPro" id="IPR010997">
    <property type="entry name" value="HRDC-like_sf"/>
</dbReference>
<evidence type="ECO:0000256" key="6">
    <source>
        <dbReference type="ARBA" id="ARBA00022839"/>
    </source>
</evidence>
<dbReference type="Pfam" id="PF08066">
    <property type="entry name" value="PMC2NT"/>
    <property type="match status" value="1"/>
</dbReference>
<accession>A0A0H5QUM3</accession>
<dbReference type="EMBL" id="HACM01005271">
    <property type="protein sequence ID" value="CRZ05713.1"/>
    <property type="molecule type" value="Transcribed_RNA"/>
</dbReference>
<dbReference type="InterPro" id="IPR044876">
    <property type="entry name" value="HRDC_dom_sf"/>
</dbReference>
<evidence type="ECO:0000256" key="7">
    <source>
        <dbReference type="ARBA" id="ARBA00023242"/>
    </source>
</evidence>
<dbReference type="GO" id="GO:0071036">
    <property type="term" value="P:nuclear polyadenylation-dependent snoRNA catabolic process"/>
    <property type="evidence" value="ECO:0007669"/>
    <property type="project" value="TreeGrafter"/>
</dbReference>
<dbReference type="PROSITE" id="PS50967">
    <property type="entry name" value="HRDC"/>
    <property type="match status" value="1"/>
</dbReference>
<comment type="similarity">
    <text evidence="8">Belongs to the exosome component 10/RRP6 family.</text>
</comment>
<dbReference type="FunFam" id="3.30.420.10:FF:000059">
    <property type="entry name" value="Exosome complex exonuclease Rrp6"/>
    <property type="match status" value="1"/>
</dbReference>
<dbReference type="GO" id="GO:0000166">
    <property type="term" value="F:nucleotide binding"/>
    <property type="evidence" value="ECO:0007669"/>
    <property type="project" value="InterPro"/>
</dbReference>
<evidence type="ECO:0000259" key="10">
    <source>
        <dbReference type="PROSITE" id="PS50967"/>
    </source>
</evidence>
<dbReference type="GO" id="GO:0071037">
    <property type="term" value="P:nuclear polyadenylation-dependent snRNA catabolic process"/>
    <property type="evidence" value="ECO:0007669"/>
    <property type="project" value="TreeGrafter"/>
</dbReference>
<dbReference type="PANTHER" id="PTHR12124:SF47">
    <property type="entry name" value="EXOSOME COMPONENT 10"/>
    <property type="match status" value="1"/>
</dbReference>